<protein>
    <recommendedName>
        <fullName evidence="6">DUF4283 domain-containing protein</fullName>
    </recommendedName>
</protein>
<evidence type="ECO:0008006" key="6">
    <source>
        <dbReference type="Google" id="ProtNLM"/>
    </source>
</evidence>
<evidence type="ECO:0000259" key="3">
    <source>
        <dbReference type="Pfam" id="PF14392"/>
    </source>
</evidence>
<dbReference type="AlphaFoldDB" id="A0A7J6G288"/>
<dbReference type="Proteomes" id="UP000525078">
    <property type="component" value="Unassembled WGS sequence"/>
</dbReference>
<organism evidence="4 5">
    <name type="scientific">Cannabis sativa</name>
    <name type="common">Hemp</name>
    <name type="synonym">Marijuana</name>
    <dbReference type="NCBI Taxonomy" id="3483"/>
    <lineage>
        <taxon>Eukaryota</taxon>
        <taxon>Viridiplantae</taxon>
        <taxon>Streptophyta</taxon>
        <taxon>Embryophyta</taxon>
        <taxon>Tracheophyta</taxon>
        <taxon>Spermatophyta</taxon>
        <taxon>Magnoliopsida</taxon>
        <taxon>eudicotyledons</taxon>
        <taxon>Gunneridae</taxon>
        <taxon>Pentapetalae</taxon>
        <taxon>rosids</taxon>
        <taxon>fabids</taxon>
        <taxon>Rosales</taxon>
        <taxon>Cannabaceae</taxon>
        <taxon>Cannabis</taxon>
    </lineage>
</organism>
<feature type="domain" description="Zinc knuckle CX2CX4HX4C" evidence="3">
    <location>
        <begin position="168"/>
        <end position="195"/>
    </location>
</feature>
<evidence type="ECO:0000256" key="1">
    <source>
        <dbReference type="SAM" id="MobiDB-lite"/>
    </source>
</evidence>
<feature type="region of interest" description="Disordered" evidence="1">
    <location>
        <begin position="241"/>
        <end position="270"/>
    </location>
</feature>
<feature type="region of interest" description="Disordered" evidence="1">
    <location>
        <begin position="1"/>
        <end position="28"/>
    </location>
</feature>
<sequence length="270" mass="30833">MESAGNALTTEVTNDTVPPVDGGISDEDTRMNNTLAEEADDPTTEVGVMDEVRLQFIDSIRPIARGRLRDILSKIWTLTGKWRMKTMKLGLWGIFFDREADKKEVLRKRPWMVNGLMLNIRDWPKDGRWEEVNMSKARLWVEAHGLPTPYLTWENTSFYLNIFKDRKEWVQFKYHKLPAICFNCGYLAHSYAKCNRPTKYAYPSIGKAVPLYGAWIKVGVPIKNCFDPRIPRIKLPEKTVVPGGQASSFKGDKGKKVIPCSDNDPSMESS</sequence>
<dbReference type="EMBL" id="JAATIP010000083">
    <property type="protein sequence ID" value="KAF4376902.1"/>
    <property type="molecule type" value="Genomic_DNA"/>
</dbReference>
<dbReference type="InterPro" id="IPR025836">
    <property type="entry name" value="Zn_knuckle_CX2CX4HX4C"/>
</dbReference>
<dbReference type="PANTHER" id="PTHR31286">
    <property type="entry name" value="GLYCINE-RICH CELL WALL STRUCTURAL PROTEIN 1.8-LIKE"/>
    <property type="match status" value="1"/>
</dbReference>
<evidence type="ECO:0000259" key="2">
    <source>
        <dbReference type="Pfam" id="PF14111"/>
    </source>
</evidence>
<accession>A0A7J6G288</accession>
<feature type="domain" description="DUF4283" evidence="2">
    <location>
        <begin position="64"/>
        <end position="126"/>
    </location>
</feature>
<dbReference type="Pfam" id="PF14111">
    <property type="entry name" value="DUF4283"/>
    <property type="match status" value="1"/>
</dbReference>
<feature type="compositionally biased region" description="Polar residues" evidence="1">
    <location>
        <begin position="1"/>
        <end position="16"/>
    </location>
</feature>
<reference evidence="4 5" key="1">
    <citation type="journal article" date="2020" name="bioRxiv">
        <title>Sequence and annotation of 42 cannabis genomes reveals extensive copy number variation in cannabinoid synthesis and pathogen resistance genes.</title>
        <authorList>
            <person name="Mckernan K.J."/>
            <person name="Helbert Y."/>
            <person name="Kane L.T."/>
            <person name="Ebling H."/>
            <person name="Zhang L."/>
            <person name="Liu B."/>
            <person name="Eaton Z."/>
            <person name="Mclaughlin S."/>
            <person name="Kingan S."/>
            <person name="Baybayan P."/>
            <person name="Concepcion G."/>
            <person name="Jordan M."/>
            <person name="Riva A."/>
            <person name="Barbazuk W."/>
            <person name="Harkins T."/>
        </authorList>
    </citation>
    <scope>NUCLEOTIDE SEQUENCE [LARGE SCALE GENOMIC DNA]</scope>
    <source>
        <strain evidence="5">cv. Jamaican Lion 4</strain>
        <tissue evidence="4">Leaf</tissue>
    </source>
</reference>
<dbReference type="Pfam" id="PF14392">
    <property type="entry name" value="zf-CCHC_4"/>
    <property type="match status" value="1"/>
</dbReference>
<dbReference type="InterPro" id="IPR025558">
    <property type="entry name" value="DUF4283"/>
</dbReference>
<proteinExistence type="predicted"/>
<evidence type="ECO:0000313" key="5">
    <source>
        <dbReference type="Proteomes" id="UP000525078"/>
    </source>
</evidence>
<evidence type="ECO:0000313" key="4">
    <source>
        <dbReference type="EMBL" id="KAF4376902.1"/>
    </source>
</evidence>
<dbReference type="InterPro" id="IPR040256">
    <property type="entry name" value="At4g02000-like"/>
</dbReference>
<gene>
    <name evidence="4" type="ORF">F8388_022618</name>
</gene>
<name>A0A7J6G288_CANSA</name>
<dbReference type="PANTHER" id="PTHR31286:SF180">
    <property type="entry name" value="OS10G0362600 PROTEIN"/>
    <property type="match status" value="1"/>
</dbReference>
<comment type="caution">
    <text evidence="4">The sequence shown here is derived from an EMBL/GenBank/DDBJ whole genome shotgun (WGS) entry which is preliminary data.</text>
</comment>